<name>A0A4Y2MCY9_ARAVE</name>
<gene>
    <name evidence="2" type="ORF">AVEN_197949_1</name>
</gene>
<dbReference type="AlphaFoldDB" id="A0A4Y2MCY9"/>
<proteinExistence type="predicted"/>
<protein>
    <submittedName>
        <fullName evidence="2">Uncharacterized protein</fullName>
    </submittedName>
</protein>
<dbReference type="OrthoDB" id="6469767at2759"/>
<comment type="caution">
    <text evidence="2">The sequence shown here is derived from an EMBL/GenBank/DDBJ whole genome shotgun (WGS) entry which is preliminary data.</text>
</comment>
<sequence>MPAGVHSAPPRAFSVGRVRLGTDMHAPKRVEKASDHLFSVSCIPRPLTSSVPMATKRGIDSHPRATGKSHAENPFPPCHQQVERSTLNFQVQNLACLDKSKPVPERS</sequence>
<evidence type="ECO:0000313" key="3">
    <source>
        <dbReference type="Proteomes" id="UP000499080"/>
    </source>
</evidence>
<evidence type="ECO:0000256" key="1">
    <source>
        <dbReference type="SAM" id="MobiDB-lite"/>
    </source>
</evidence>
<keyword evidence="3" id="KW-1185">Reference proteome</keyword>
<organism evidence="2 3">
    <name type="scientific">Araneus ventricosus</name>
    <name type="common">Orbweaver spider</name>
    <name type="synonym">Epeira ventricosa</name>
    <dbReference type="NCBI Taxonomy" id="182803"/>
    <lineage>
        <taxon>Eukaryota</taxon>
        <taxon>Metazoa</taxon>
        <taxon>Ecdysozoa</taxon>
        <taxon>Arthropoda</taxon>
        <taxon>Chelicerata</taxon>
        <taxon>Arachnida</taxon>
        <taxon>Araneae</taxon>
        <taxon>Araneomorphae</taxon>
        <taxon>Entelegynae</taxon>
        <taxon>Araneoidea</taxon>
        <taxon>Araneidae</taxon>
        <taxon>Araneus</taxon>
    </lineage>
</organism>
<evidence type="ECO:0000313" key="2">
    <source>
        <dbReference type="EMBL" id="GBN24479.1"/>
    </source>
</evidence>
<dbReference type="EMBL" id="BGPR01007127">
    <property type="protein sequence ID" value="GBN24479.1"/>
    <property type="molecule type" value="Genomic_DNA"/>
</dbReference>
<reference evidence="2 3" key="1">
    <citation type="journal article" date="2019" name="Sci. Rep.">
        <title>Orb-weaving spider Araneus ventricosus genome elucidates the spidroin gene catalogue.</title>
        <authorList>
            <person name="Kono N."/>
            <person name="Nakamura H."/>
            <person name="Ohtoshi R."/>
            <person name="Moran D.A.P."/>
            <person name="Shinohara A."/>
            <person name="Yoshida Y."/>
            <person name="Fujiwara M."/>
            <person name="Mori M."/>
            <person name="Tomita M."/>
            <person name="Arakawa K."/>
        </authorList>
    </citation>
    <scope>NUCLEOTIDE SEQUENCE [LARGE SCALE GENOMIC DNA]</scope>
</reference>
<feature type="region of interest" description="Disordered" evidence="1">
    <location>
        <begin position="49"/>
        <end position="79"/>
    </location>
</feature>
<accession>A0A4Y2MCY9</accession>
<dbReference type="Proteomes" id="UP000499080">
    <property type="component" value="Unassembled WGS sequence"/>
</dbReference>